<dbReference type="InterPro" id="IPR017592">
    <property type="entry name" value="Pilus_assmbl_Flp-typ_CpaB"/>
</dbReference>
<gene>
    <name evidence="2" type="primary">cpaB</name>
    <name evidence="2" type="ORF">HKX40_01740</name>
</gene>
<dbReference type="RefSeq" id="WP_171587860.1">
    <property type="nucleotide sequence ID" value="NZ_JABGBO010000002.1"/>
</dbReference>
<evidence type="ECO:0000259" key="1">
    <source>
        <dbReference type="SMART" id="SM00858"/>
    </source>
</evidence>
<name>A0A7Y4L8F3_9BURK</name>
<keyword evidence="3" id="KW-1185">Reference proteome</keyword>
<dbReference type="AlphaFoldDB" id="A0A7Y4L8F3"/>
<evidence type="ECO:0000313" key="3">
    <source>
        <dbReference type="Proteomes" id="UP000541421"/>
    </source>
</evidence>
<proteinExistence type="predicted"/>
<dbReference type="InterPro" id="IPR013974">
    <property type="entry name" value="SAF"/>
</dbReference>
<dbReference type="InterPro" id="IPR031571">
    <property type="entry name" value="RcpC_dom"/>
</dbReference>
<feature type="domain" description="SAF" evidence="1">
    <location>
        <begin position="47"/>
        <end position="111"/>
    </location>
</feature>
<protein>
    <submittedName>
        <fullName evidence="2">Flp pilus assembly protein CpaB</fullName>
    </submittedName>
</protein>
<dbReference type="SMART" id="SM00858">
    <property type="entry name" value="SAF"/>
    <property type="match status" value="1"/>
</dbReference>
<evidence type="ECO:0000313" key="2">
    <source>
        <dbReference type="EMBL" id="NOL48864.1"/>
    </source>
</evidence>
<reference evidence="2 3" key="1">
    <citation type="submission" date="2020-05" db="EMBL/GenBank/DDBJ databases">
        <authorList>
            <person name="Niu N."/>
        </authorList>
    </citation>
    <scope>NUCLEOTIDE SEQUENCE [LARGE SCALE GENOMIC DNA]</scope>
    <source>
        <strain evidence="2 3">LMG10982</strain>
    </source>
</reference>
<dbReference type="Pfam" id="PF16976">
    <property type="entry name" value="RcpC"/>
    <property type="match status" value="1"/>
</dbReference>
<comment type="caution">
    <text evidence="2">The sequence shown here is derived from an EMBL/GenBank/DDBJ whole genome shotgun (WGS) entry which is preliminary data.</text>
</comment>
<sequence>MRIKVNKKTLVLAVLASTAGILAVVMAKQYIQDRITEIEAQSKVETEPRVVAAYDLPVGTKIESAHVAIRDIPKDWIVSGSLKPEEFIQIEGQIVTVALKRGDPLLWANTATASRRPFSEKINVGRRAVTMPVDSINSVSGMLVPGDLIDLYVSFEYRQRQITAPLLQGVLVMATGKQSRHSDSGQESTFSTVTLDTAPEEAAKLVAARQAGTITALLRNPHDNQSSQKAIKGDLATILGIATPPPQSKRKPAVVYGDKVTSKLPALVQNKDEVDVQQKRGMIDLPGQEDLVSAWIRSLPKPSEEQLQALGMQE</sequence>
<accession>A0A7Y4L8F3</accession>
<organism evidence="2 3">
    <name type="scientific">Pelistega europaea</name>
    <dbReference type="NCBI Taxonomy" id="106147"/>
    <lineage>
        <taxon>Bacteria</taxon>
        <taxon>Pseudomonadati</taxon>
        <taxon>Pseudomonadota</taxon>
        <taxon>Betaproteobacteria</taxon>
        <taxon>Burkholderiales</taxon>
        <taxon>Alcaligenaceae</taxon>
        <taxon>Pelistega</taxon>
    </lineage>
</organism>
<dbReference type="NCBIfam" id="TIGR03177">
    <property type="entry name" value="pilus_cpaB"/>
    <property type="match status" value="1"/>
</dbReference>
<dbReference type="CDD" id="cd11614">
    <property type="entry name" value="SAF_CpaB_FlgA_like"/>
    <property type="match status" value="1"/>
</dbReference>
<dbReference type="Proteomes" id="UP000541421">
    <property type="component" value="Unassembled WGS sequence"/>
</dbReference>
<dbReference type="Pfam" id="PF08666">
    <property type="entry name" value="SAF"/>
    <property type="match status" value="1"/>
</dbReference>
<dbReference type="EMBL" id="JABGBO010000002">
    <property type="protein sequence ID" value="NOL48864.1"/>
    <property type="molecule type" value="Genomic_DNA"/>
</dbReference>